<name>A0ABN2Z2H2_9ACTN</name>
<evidence type="ECO:0000256" key="1">
    <source>
        <dbReference type="SAM" id="Coils"/>
    </source>
</evidence>
<dbReference type="SUPFAM" id="SSF53041">
    <property type="entry name" value="Resolvase-like"/>
    <property type="match status" value="1"/>
</dbReference>
<sequence length="543" mass="61173">MSDDLVTRAHWGNLEGQRWAGLARLSTEELEGGGPDADEASSGRRFVPMTGRDIKSTEEQEKDGRQFVESRGGRYVHTYMEPDTSAWKRRRVRLPDGSTGYRVVRPVFEGALEDLKRGTTPDGERVDGLIVYDIDRLTRDPRHLEDAIEVVEHHRRPIIDITGTLDLLTDNGRAMARVLVAMANKQSADTSRRVRRKHQALQQAGIPVGGQRPFGWQEDRRTLDSAEAGLIRKAARRLIKGAPWHAVVAEWNRMGITTPRGKPWDSRNVQRVMTSPRVCGYRAHSVMDLNEETGRETRREVIVRDEQGDPVRGKWERILKPAEWQALCAILEAGPKRGAGHNARTHLATGTLRCGKDECGAPLRALKASPSQKKPEGYFFYACAAKTTGRGCGGVRIPGPETDELIGKLVIAKYEEEAAEREATTTPQAWPKEAELVNVREDLADLKQARRQRQISAERYYADLAEYEAEERQLIGERNAWQRKTIAARGKPVDMAKEWNRKDITLAERRAYIERTLTAVVVLPVGSGRRVPVRDRLVPVWAD</sequence>
<dbReference type="InterPro" id="IPR011109">
    <property type="entry name" value="DNA_bind_recombinase_dom"/>
</dbReference>
<dbReference type="EMBL" id="BAAAPF010000170">
    <property type="protein sequence ID" value="GAA2135775.1"/>
    <property type="molecule type" value="Genomic_DNA"/>
</dbReference>
<evidence type="ECO:0000259" key="3">
    <source>
        <dbReference type="PROSITE" id="PS51737"/>
    </source>
</evidence>
<feature type="compositionally biased region" description="Basic and acidic residues" evidence="2">
    <location>
        <begin position="52"/>
        <end position="63"/>
    </location>
</feature>
<dbReference type="Gene3D" id="3.40.50.1390">
    <property type="entry name" value="Resolvase, N-terminal catalytic domain"/>
    <property type="match status" value="1"/>
</dbReference>
<feature type="compositionally biased region" description="Acidic residues" evidence="2">
    <location>
        <begin position="29"/>
        <end position="39"/>
    </location>
</feature>
<dbReference type="InterPro" id="IPR006119">
    <property type="entry name" value="Resolv_N"/>
</dbReference>
<keyword evidence="5" id="KW-1185">Reference proteome</keyword>
<accession>A0ABN2Z2H2</accession>
<evidence type="ECO:0000313" key="5">
    <source>
        <dbReference type="Proteomes" id="UP001500443"/>
    </source>
</evidence>
<protein>
    <submittedName>
        <fullName evidence="4">Recombinase family protein</fullName>
    </submittedName>
</protein>
<feature type="domain" description="Recombinase" evidence="3">
    <location>
        <begin position="213"/>
        <end position="337"/>
    </location>
</feature>
<feature type="region of interest" description="Disordered" evidence="2">
    <location>
        <begin position="29"/>
        <end position="63"/>
    </location>
</feature>
<evidence type="ECO:0000313" key="4">
    <source>
        <dbReference type="EMBL" id="GAA2135775.1"/>
    </source>
</evidence>
<dbReference type="Proteomes" id="UP001500443">
    <property type="component" value="Unassembled WGS sequence"/>
</dbReference>
<dbReference type="SMART" id="SM00857">
    <property type="entry name" value="Resolvase"/>
    <property type="match status" value="1"/>
</dbReference>
<feature type="coiled-coil region" evidence="1">
    <location>
        <begin position="457"/>
        <end position="484"/>
    </location>
</feature>
<dbReference type="RefSeq" id="WP_344291776.1">
    <property type="nucleotide sequence ID" value="NZ_BAAAPF010000170.1"/>
</dbReference>
<dbReference type="InterPro" id="IPR036162">
    <property type="entry name" value="Resolvase-like_N_sf"/>
</dbReference>
<organism evidence="4 5">
    <name type="scientific">Streptomyces synnematoformans</name>
    <dbReference type="NCBI Taxonomy" id="415721"/>
    <lineage>
        <taxon>Bacteria</taxon>
        <taxon>Bacillati</taxon>
        <taxon>Actinomycetota</taxon>
        <taxon>Actinomycetes</taxon>
        <taxon>Kitasatosporales</taxon>
        <taxon>Streptomycetaceae</taxon>
        <taxon>Streptomyces</taxon>
    </lineage>
</organism>
<dbReference type="InterPro" id="IPR038109">
    <property type="entry name" value="DNA_bind_recomb_sf"/>
</dbReference>
<dbReference type="Pfam" id="PF00239">
    <property type="entry name" value="Resolvase"/>
    <property type="match status" value="1"/>
</dbReference>
<dbReference type="PANTHER" id="PTHR30461:SF23">
    <property type="entry name" value="DNA RECOMBINASE-RELATED"/>
    <property type="match status" value="1"/>
</dbReference>
<evidence type="ECO:0000256" key="2">
    <source>
        <dbReference type="SAM" id="MobiDB-lite"/>
    </source>
</evidence>
<dbReference type="CDD" id="cd00338">
    <property type="entry name" value="Ser_Recombinase"/>
    <property type="match status" value="1"/>
</dbReference>
<proteinExistence type="predicted"/>
<dbReference type="PANTHER" id="PTHR30461">
    <property type="entry name" value="DNA-INVERTASE FROM LAMBDOID PROPHAGE"/>
    <property type="match status" value="1"/>
</dbReference>
<dbReference type="InterPro" id="IPR050639">
    <property type="entry name" value="SSR_resolvase"/>
</dbReference>
<dbReference type="Gene3D" id="3.90.1750.20">
    <property type="entry name" value="Putative Large Serine Recombinase, Chain B, Domain 2"/>
    <property type="match status" value="1"/>
</dbReference>
<keyword evidence="1" id="KW-0175">Coiled coil</keyword>
<dbReference type="Pfam" id="PF07508">
    <property type="entry name" value="Recombinase"/>
    <property type="match status" value="1"/>
</dbReference>
<reference evidence="4 5" key="1">
    <citation type="journal article" date="2019" name="Int. J. Syst. Evol. Microbiol.">
        <title>The Global Catalogue of Microorganisms (GCM) 10K type strain sequencing project: providing services to taxonomists for standard genome sequencing and annotation.</title>
        <authorList>
            <consortium name="The Broad Institute Genomics Platform"/>
            <consortium name="The Broad Institute Genome Sequencing Center for Infectious Disease"/>
            <person name="Wu L."/>
            <person name="Ma J."/>
        </authorList>
    </citation>
    <scope>NUCLEOTIDE SEQUENCE [LARGE SCALE GENOMIC DNA]</scope>
    <source>
        <strain evidence="4 5">JCM 15481</strain>
    </source>
</reference>
<dbReference type="PROSITE" id="PS51737">
    <property type="entry name" value="RECOMBINASE_DNA_BIND"/>
    <property type="match status" value="1"/>
</dbReference>
<comment type="caution">
    <text evidence="4">The sequence shown here is derived from an EMBL/GenBank/DDBJ whole genome shotgun (WGS) entry which is preliminary data.</text>
</comment>
<gene>
    <name evidence="4" type="ORF">GCM10009802_44520</name>
</gene>